<dbReference type="GO" id="GO:0006412">
    <property type="term" value="P:translation"/>
    <property type="evidence" value="ECO:0007669"/>
    <property type="project" value="InterPro"/>
</dbReference>
<evidence type="ECO:0000313" key="5">
    <source>
        <dbReference type="Proteomes" id="UP000278149"/>
    </source>
</evidence>
<evidence type="ECO:0000256" key="1">
    <source>
        <dbReference type="ARBA" id="ARBA00022980"/>
    </source>
</evidence>
<organism evidence="4 5">
    <name type="scientific">Candidatus Korarchaeum cryptofilum</name>
    <dbReference type="NCBI Taxonomy" id="498846"/>
    <lineage>
        <taxon>Archaea</taxon>
        <taxon>Thermoproteota</taxon>
        <taxon>Candidatus Korarchaeia</taxon>
        <taxon>Candidatus Korarchaeales</taxon>
        <taxon>Candidatus Korarchaeaceae</taxon>
        <taxon>Candidatus Korarchaeum</taxon>
    </lineage>
</organism>
<sequence length="113" mass="12764">MTKKRKNRGRKLGGSGHERTVQCSQCGRVIPADKAVKVTRWTSPVGGSLGKDLERQGAYISKRLETRYYCVSCAVYLGIVRPRAEEERKEALPINKPYTKKQVSNLPLKFLKV</sequence>
<dbReference type="PANTHER" id="PTHR12538">
    <property type="entry name" value="40S RIBOSOMAL PROTEIN S26"/>
    <property type="match status" value="1"/>
</dbReference>
<feature type="compositionally biased region" description="Basic residues" evidence="3">
    <location>
        <begin position="1"/>
        <end position="11"/>
    </location>
</feature>
<keyword evidence="1 4" id="KW-0689">Ribosomal protein</keyword>
<reference evidence="4 5" key="1">
    <citation type="submission" date="2018-10" db="EMBL/GenBank/DDBJ databases">
        <title>Co-occurring genomic capacity for anaerobic methane metabolism and dissimilatory sulfite reduction discovered in the Korarchaeota.</title>
        <authorList>
            <person name="Mckay L.J."/>
            <person name="Dlakic M."/>
            <person name="Fields M.W."/>
            <person name="Delmont T.O."/>
            <person name="Eren A.M."/>
            <person name="Jay Z.J."/>
            <person name="Klingelsmith K.B."/>
            <person name="Rusch D.B."/>
            <person name="Inskeep W.P."/>
        </authorList>
    </citation>
    <scope>NUCLEOTIDE SEQUENCE [LARGE SCALE GENOMIC DNA]</scope>
    <source>
        <strain evidence="4 5">WS</strain>
    </source>
</reference>
<dbReference type="AlphaFoldDB" id="A0A429G745"/>
<accession>A0A429G745</accession>
<keyword evidence="2" id="KW-0687">Ribonucleoprotein</keyword>
<protein>
    <submittedName>
        <fullName evidence="4">30S ribosomal protein S26e</fullName>
    </submittedName>
</protein>
<name>A0A429G745_9CREN</name>
<dbReference type="OMA" id="KCYCVSC"/>
<dbReference type="Proteomes" id="UP000278149">
    <property type="component" value="Unassembled WGS sequence"/>
</dbReference>
<evidence type="ECO:0000256" key="3">
    <source>
        <dbReference type="SAM" id="MobiDB-lite"/>
    </source>
</evidence>
<dbReference type="InterPro" id="IPR038551">
    <property type="entry name" value="Ribosomal_eS26_sf"/>
</dbReference>
<feature type="region of interest" description="Disordered" evidence="3">
    <location>
        <begin position="1"/>
        <end position="20"/>
    </location>
</feature>
<dbReference type="PANTHER" id="PTHR12538:SF0">
    <property type="entry name" value="40S RIBOSOMAL PROTEIN S26"/>
    <property type="match status" value="1"/>
</dbReference>
<dbReference type="NCBIfam" id="NF006816">
    <property type="entry name" value="PRK09335.1"/>
    <property type="match status" value="1"/>
</dbReference>
<dbReference type="InterPro" id="IPR000892">
    <property type="entry name" value="Ribosomal_eS26"/>
</dbReference>
<dbReference type="GO" id="GO:0003735">
    <property type="term" value="F:structural constituent of ribosome"/>
    <property type="evidence" value="ECO:0007669"/>
    <property type="project" value="InterPro"/>
</dbReference>
<dbReference type="Gene3D" id="3.30.1740.20">
    <property type="entry name" value="Ribosomal protein S26e"/>
    <property type="match status" value="1"/>
</dbReference>
<proteinExistence type="predicted"/>
<dbReference type="GO" id="GO:0022627">
    <property type="term" value="C:cytosolic small ribosomal subunit"/>
    <property type="evidence" value="ECO:0007669"/>
    <property type="project" value="TreeGrafter"/>
</dbReference>
<dbReference type="GeneID" id="6094473"/>
<dbReference type="RefSeq" id="WP_012309839.1">
    <property type="nucleotide sequence ID" value="NZ_RCOR01000018.1"/>
</dbReference>
<evidence type="ECO:0000313" key="4">
    <source>
        <dbReference type="EMBL" id="RSN69591.1"/>
    </source>
</evidence>
<dbReference type="Pfam" id="PF01283">
    <property type="entry name" value="Ribosomal_S26e"/>
    <property type="match status" value="1"/>
</dbReference>
<dbReference type="GO" id="GO:0003729">
    <property type="term" value="F:mRNA binding"/>
    <property type="evidence" value="ECO:0007669"/>
    <property type="project" value="TreeGrafter"/>
</dbReference>
<comment type="caution">
    <text evidence="4">The sequence shown here is derived from an EMBL/GenBank/DDBJ whole genome shotgun (WGS) entry which is preliminary data.</text>
</comment>
<dbReference type="EMBL" id="RCOR01000018">
    <property type="protein sequence ID" value="RSN69591.1"/>
    <property type="molecule type" value="Genomic_DNA"/>
</dbReference>
<gene>
    <name evidence="4" type="ORF">D9Q81_03025</name>
</gene>
<evidence type="ECO:0000256" key="2">
    <source>
        <dbReference type="ARBA" id="ARBA00023274"/>
    </source>
</evidence>